<dbReference type="Proteomes" id="UP000472755">
    <property type="component" value="Unassembled WGS sequence"/>
</dbReference>
<evidence type="ECO:0000313" key="1">
    <source>
        <dbReference type="EMBL" id="MTS28914.1"/>
    </source>
</evidence>
<accession>A0A6L6LYJ2</accession>
<dbReference type="RefSeq" id="WP_155202337.1">
    <property type="nucleotide sequence ID" value="NZ_WMZN01000044.1"/>
</dbReference>
<sequence length="174" mass="20044">MEKTKVYTLLYTENSDDRCGSEVEVFTDEQAARAEMQRQYAQMLNNLRHELDDGDDAPSLEDRYARISTDNCFNHYSWEITVHEIEVPQLRVKTPLGTLVAADTQNPDYPGIYVDLECDYGGEKAERVGIANVEYGESLRGRREICIATYEDMETDDCTRYLRVDSHGKIKIEK</sequence>
<proteinExistence type="predicted"/>
<dbReference type="EMBL" id="WMZU01000041">
    <property type="protein sequence ID" value="MTS28914.1"/>
    <property type="molecule type" value="Genomic_DNA"/>
</dbReference>
<evidence type="ECO:0000313" key="2">
    <source>
        <dbReference type="Proteomes" id="UP000472755"/>
    </source>
</evidence>
<reference evidence="1 2" key="1">
    <citation type="journal article" date="2019" name="Nat. Med.">
        <title>A library of human gut bacterial isolates paired with longitudinal multiomics data enables mechanistic microbiome research.</title>
        <authorList>
            <person name="Poyet M."/>
            <person name="Groussin M."/>
            <person name="Gibbons S.M."/>
            <person name="Avila-Pacheco J."/>
            <person name="Jiang X."/>
            <person name="Kearney S.M."/>
            <person name="Perrotta A.R."/>
            <person name="Berdy B."/>
            <person name="Zhao S."/>
            <person name="Lieberman T.D."/>
            <person name="Swanson P.K."/>
            <person name="Smith M."/>
            <person name="Roesemann S."/>
            <person name="Alexander J.E."/>
            <person name="Rich S.A."/>
            <person name="Livny J."/>
            <person name="Vlamakis H."/>
            <person name="Clish C."/>
            <person name="Bullock K."/>
            <person name="Deik A."/>
            <person name="Scott J."/>
            <person name="Pierce K.A."/>
            <person name="Xavier R.J."/>
            <person name="Alm E.J."/>
        </authorList>
    </citation>
    <scope>NUCLEOTIDE SEQUENCE [LARGE SCALE GENOMIC DNA]</scope>
    <source>
        <strain evidence="1 2">BIOML-A4</strain>
    </source>
</reference>
<organism evidence="1 2">
    <name type="scientific">Ruthenibacterium lactatiformans</name>
    <dbReference type="NCBI Taxonomy" id="1550024"/>
    <lineage>
        <taxon>Bacteria</taxon>
        <taxon>Bacillati</taxon>
        <taxon>Bacillota</taxon>
        <taxon>Clostridia</taxon>
        <taxon>Eubacteriales</taxon>
        <taxon>Oscillospiraceae</taxon>
        <taxon>Ruthenibacterium</taxon>
    </lineage>
</organism>
<protein>
    <submittedName>
        <fullName evidence="1">Uncharacterized protein</fullName>
    </submittedName>
</protein>
<name>A0A6L6LYJ2_9FIRM</name>
<gene>
    <name evidence="1" type="ORF">GMD59_16730</name>
</gene>
<comment type="caution">
    <text evidence="1">The sequence shown here is derived from an EMBL/GenBank/DDBJ whole genome shotgun (WGS) entry which is preliminary data.</text>
</comment>
<dbReference type="AlphaFoldDB" id="A0A6L6LYJ2"/>